<comment type="similarity">
    <text evidence="2">Belongs to the ABC transporter superfamily. ABCG family. Eye pigment precursor importer (TC 3.A.1.204) subfamily.</text>
</comment>
<evidence type="ECO:0000256" key="3">
    <source>
        <dbReference type="ARBA" id="ARBA00022448"/>
    </source>
</evidence>
<feature type="domain" description="ABC transporter" evidence="9">
    <location>
        <begin position="14"/>
        <end position="232"/>
    </location>
</feature>
<dbReference type="InterPro" id="IPR027417">
    <property type="entry name" value="P-loop_NTPase"/>
</dbReference>
<dbReference type="GO" id="GO:0005524">
    <property type="term" value="F:ATP binding"/>
    <property type="evidence" value="ECO:0007669"/>
    <property type="project" value="UniProtKB-KW"/>
</dbReference>
<dbReference type="PANTHER" id="PTHR48041">
    <property type="entry name" value="ABC TRANSPORTER G FAMILY MEMBER 28"/>
    <property type="match status" value="1"/>
</dbReference>
<keyword evidence="8" id="KW-0472">Membrane</keyword>
<gene>
    <name evidence="10" type="ORF">OSB1V03_LOCUS19740</name>
</gene>
<dbReference type="InterPro" id="IPR017871">
    <property type="entry name" value="ABC_transporter-like_CS"/>
</dbReference>
<evidence type="ECO:0000313" key="11">
    <source>
        <dbReference type="Proteomes" id="UP000759131"/>
    </source>
</evidence>
<name>A0A7R9LLL0_9ACAR</name>
<keyword evidence="3" id="KW-0813">Transport</keyword>
<keyword evidence="11" id="KW-1185">Reference proteome</keyword>
<evidence type="ECO:0000256" key="8">
    <source>
        <dbReference type="ARBA" id="ARBA00023136"/>
    </source>
</evidence>
<feature type="non-terminal residue" evidence="10">
    <location>
        <position position="1"/>
    </location>
</feature>
<dbReference type="Pfam" id="PF00005">
    <property type="entry name" value="ABC_tran"/>
    <property type="match status" value="1"/>
</dbReference>
<keyword evidence="7" id="KW-1133">Transmembrane helix</keyword>
<keyword evidence="6" id="KW-0067">ATP-binding</keyword>
<accession>A0A7R9LLL0</accession>
<dbReference type="OrthoDB" id="10042850at2759"/>
<reference evidence="10" key="1">
    <citation type="submission" date="2020-11" db="EMBL/GenBank/DDBJ databases">
        <authorList>
            <person name="Tran Van P."/>
        </authorList>
    </citation>
    <scope>NUCLEOTIDE SEQUENCE</scope>
</reference>
<dbReference type="EMBL" id="CAJPIZ010029873">
    <property type="protein sequence ID" value="CAG2119793.1"/>
    <property type="molecule type" value="Genomic_DNA"/>
</dbReference>
<dbReference type="Gene3D" id="3.40.50.300">
    <property type="entry name" value="P-loop containing nucleotide triphosphate hydrolases"/>
    <property type="match status" value="1"/>
</dbReference>
<evidence type="ECO:0000256" key="5">
    <source>
        <dbReference type="ARBA" id="ARBA00022741"/>
    </source>
</evidence>
<protein>
    <recommendedName>
        <fullName evidence="9">ABC transporter domain-containing protein</fullName>
    </recommendedName>
</protein>
<evidence type="ECO:0000256" key="2">
    <source>
        <dbReference type="ARBA" id="ARBA00005814"/>
    </source>
</evidence>
<evidence type="ECO:0000256" key="1">
    <source>
        <dbReference type="ARBA" id="ARBA00004141"/>
    </source>
</evidence>
<dbReference type="GO" id="GO:0042626">
    <property type="term" value="F:ATPase-coupled transmembrane transporter activity"/>
    <property type="evidence" value="ECO:0007669"/>
    <property type="project" value="TreeGrafter"/>
</dbReference>
<dbReference type="GO" id="GO:0005886">
    <property type="term" value="C:plasma membrane"/>
    <property type="evidence" value="ECO:0007669"/>
    <property type="project" value="TreeGrafter"/>
</dbReference>
<dbReference type="EMBL" id="OC884448">
    <property type="protein sequence ID" value="CAD7643755.1"/>
    <property type="molecule type" value="Genomic_DNA"/>
</dbReference>
<organism evidence="10">
    <name type="scientific">Medioppia subpectinata</name>
    <dbReference type="NCBI Taxonomy" id="1979941"/>
    <lineage>
        <taxon>Eukaryota</taxon>
        <taxon>Metazoa</taxon>
        <taxon>Ecdysozoa</taxon>
        <taxon>Arthropoda</taxon>
        <taxon>Chelicerata</taxon>
        <taxon>Arachnida</taxon>
        <taxon>Acari</taxon>
        <taxon>Acariformes</taxon>
        <taxon>Sarcoptiformes</taxon>
        <taxon>Oribatida</taxon>
        <taxon>Brachypylina</taxon>
        <taxon>Oppioidea</taxon>
        <taxon>Oppiidae</taxon>
        <taxon>Medioppia</taxon>
    </lineage>
</organism>
<dbReference type="AlphaFoldDB" id="A0A7R9LLL0"/>
<evidence type="ECO:0000259" key="9">
    <source>
        <dbReference type="PROSITE" id="PS50893"/>
    </source>
</evidence>
<proteinExistence type="inferred from homology"/>
<dbReference type="PANTHER" id="PTHR48041:SF78">
    <property type="entry name" value="ABC TRANSPORTER EXPRESSED IN TRACHEA, ISOFORM A"/>
    <property type="match status" value="1"/>
</dbReference>
<keyword evidence="4" id="KW-0812">Transmembrane</keyword>
<evidence type="ECO:0000256" key="6">
    <source>
        <dbReference type="ARBA" id="ARBA00022840"/>
    </source>
</evidence>
<dbReference type="InterPro" id="IPR050352">
    <property type="entry name" value="ABCG_transporters"/>
</dbReference>
<sequence length="235" mass="26108">MTDNYGYNNNELAIAWTNLGFVQKSLFGKRVKTILDSLNGQINFHTLTALMGPSGAGKTTLLKCVNMRSNSNLTADTQMFVNKYTDLRTCFIMQSSDEHILKGLTVSLCDDFEPLDINGNFDHNLNVRRILSELLLEDCADTCVQTCSGGEQKRLTVGLELVQQNKPNLMCIDEPTSGLDSNAAELVIQCLRELSERHRMAIVTSIHQPNSLLLSMFDQLYVLSKGGHCVFAGRP</sequence>
<evidence type="ECO:0000256" key="7">
    <source>
        <dbReference type="ARBA" id="ARBA00022989"/>
    </source>
</evidence>
<dbReference type="PROSITE" id="PS50893">
    <property type="entry name" value="ABC_TRANSPORTER_2"/>
    <property type="match status" value="1"/>
</dbReference>
<evidence type="ECO:0000256" key="4">
    <source>
        <dbReference type="ARBA" id="ARBA00022692"/>
    </source>
</evidence>
<dbReference type="SMART" id="SM00382">
    <property type="entry name" value="AAA"/>
    <property type="match status" value="1"/>
</dbReference>
<dbReference type="Proteomes" id="UP000759131">
    <property type="component" value="Unassembled WGS sequence"/>
</dbReference>
<comment type="subcellular location">
    <subcellularLocation>
        <location evidence="1">Membrane</location>
        <topology evidence="1">Multi-pass membrane protein</topology>
    </subcellularLocation>
</comment>
<dbReference type="SUPFAM" id="SSF52540">
    <property type="entry name" value="P-loop containing nucleoside triphosphate hydrolases"/>
    <property type="match status" value="1"/>
</dbReference>
<dbReference type="PROSITE" id="PS00211">
    <property type="entry name" value="ABC_TRANSPORTER_1"/>
    <property type="match status" value="1"/>
</dbReference>
<dbReference type="InterPro" id="IPR003593">
    <property type="entry name" value="AAA+_ATPase"/>
</dbReference>
<dbReference type="InterPro" id="IPR003439">
    <property type="entry name" value="ABC_transporter-like_ATP-bd"/>
</dbReference>
<evidence type="ECO:0000313" key="10">
    <source>
        <dbReference type="EMBL" id="CAD7643755.1"/>
    </source>
</evidence>
<keyword evidence="5" id="KW-0547">Nucleotide-binding</keyword>
<dbReference type="GO" id="GO:0016887">
    <property type="term" value="F:ATP hydrolysis activity"/>
    <property type="evidence" value="ECO:0007669"/>
    <property type="project" value="InterPro"/>
</dbReference>